<dbReference type="PANTHER" id="PTHR32176:SF92">
    <property type="entry name" value="XYLOSE ISOMERASE"/>
    <property type="match status" value="1"/>
</dbReference>
<dbReference type="SUPFAM" id="SSF52151">
    <property type="entry name" value="FabD/lysophospholipase-like"/>
    <property type="match status" value="1"/>
</dbReference>
<feature type="active site" description="Nucleophile" evidence="3">
    <location>
        <position position="133"/>
    </location>
</feature>
<comment type="caution">
    <text evidence="5">The sequence shown here is derived from an EMBL/GenBank/DDBJ whole genome shotgun (WGS) entry which is preliminary data.</text>
</comment>
<dbReference type="OrthoDB" id="9807112at2"/>
<dbReference type="EMBL" id="JABEQI010000001">
    <property type="protein sequence ID" value="MBB2185126.1"/>
    <property type="molecule type" value="Genomic_DNA"/>
</dbReference>
<dbReference type="GO" id="GO:0016042">
    <property type="term" value="P:lipid catabolic process"/>
    <property type="evidence" value="ECO:0007669"/>
    <property type="project" value="UniProtKB-UniRule"/>
</dbReference>
<dbReference type="Proteomes" id="UP000562982">
    <property type="component" value="Unassembled WGS sequence"/>
</dbReference>
<comment type="similarity">
    <text evidence="1">Belongs to the patatin family.</text>
</comment>
<dbReference type="InterPro" id="IPR002641">
    <property type="entry name" value="PNPLA_dom"/>
</dbReference>
<name>A0A7W4JI01_GLULI</name>
<reference evidence="5 6" key="1">
    <citation type="submission" date="2020-04" db="EMBL/GenBank/DDBJ databases">
        <title>Description of novel Gluconacetobacter.</title>
        <authorList>
            <person name="Sombolestani A."/>
        </authorList>
    </citation>
    <scope>NUCLEOTIDE SEQUENCE [LARGE SCALE GENOMIC DNA]</scope>
    <source>
        <strain evidence="5 6">LMG 1382</strain>
    </source>
</reference>
<keyword evidence="3" id="KW-0378">Hydrolase</keyword>
<dbReference type="Gene3D" id="3.40.1090.10">
    <property type="entry name" value="Cytosolic phospholipase A2 catalytic domain"/>
    <property type="match status" value="1"/>
</dbReference>
<dbReference type="RefSeq" id="WP_114725462.1">
    <property type="nucleotide sequence ID" value="NZ_BJMI01000004.1"/>
</dbReference>
<feature type="short sequence motif" description="GXSXG" evidence="3">
    <location>
        <begin position="131"/>
        <end position="135"/>
    </location>
</feature>
<sequence>MKRSSKRLMVKKSPFSGKRLILALCACFFVVFSIFSVNIYSYMQQIYIEYNNYKEKDYYTSQNIGIMQKGKVSFISDRDMASASDDHFILSIDGGGIFGIIPIMALQDLAQCLQSSHGSRDLYKYFDVIAGNSTGAIIAAGLVTPKGGQKTESVDINEIYDLYARHGAEIFPEKYKGFIDRALSLLLRKALYDNTGRKKILHEKLQDHTSNEALTDFVIPFYDTTTGPIYFTRNHGSHSYEPDGALSQDAENAIAKMVDIAMYSSSAPIYFNPYKGDTSEEKIGNKKIEKFYPYTAYDGALYQNNPALLGIVEGRRDFPHGRFHIVSLGTGISYRGSMLGPLDPAHPASQKSNINLISALLPSFMEGNALGVDEFLRSEPNIDYIRIDVPLNSGMDLSMDNPSQKHIDDIRASVIAASSMNRPIIQKVCRKLISYRPSVGQ</sequence>
<feature type="short sequence motif" description="DGA/G" evidence="3">
    <location>
        <begin position="298"/>
        <end position="300"/>
    </location>
</feature>
<organism evidence="5 6">
    <name type="scientific">Gluconacetobacter liquefaciens</name>
    <name type="common">Acetobacter liquefaciens</name>
    <dbReference type="NCBI Taxonomy" id="89584"/>
    <lineage>
        <taxon>Bacteria</taxon>
        <taxon>Pseudomonadati</taxon>
        <taxon>Pseudomonadota</taxon>
        <taxon>Alphaproteobacteria</taxon>
        <taxon>Acetobacterales</taxon>
        <taxon>Acetobacteraceae</taxon>
        <taxon>Gluconacetobacter</taxon>
    </lineage>
</organism>
<dbReference type="CDD" id="cd07199">
    <property type="entry name" value="Pat17_PNPLA8_PNPLA9_like"/>
    <property type="match status" value="1"/>
</dbReference>
<feature type="short sequence motif" description="GXGXXG" evidence="3">
    <location>
        <begin position="94"/>
        <end position="99"/>
    </location>
</feature>
<evidence type="ECO:0000256" key="2">
    <source>
        <dbReference type="ARBA" id="ARBA00023098"/>
    </source>
</evidence>
<feature type="active site" description="Proton acceptor" evidence="3">
    <location>
        <position position="298"/>
    </location>
</feature>
<evidence type="ECO:0000256" key="1">
    <source>
        <dbReference type="ARBA" id="ARBA00010240"/>
    </source>
</evidence>
<proteinExistence type="inferred from homology"/>
<keyword evidence="2 3" id="KW-0443">Lipid metabolism</keyword>
<dbReference type="AlphaFoldDB" id="A0A7W4JI01"/>
<dbReference type="InterPro" id="IPR016035">
    <property type="entry name" value="Acyl_Trfase/lysoPLipase"/>
</dbReference>
<evidence type="ECO:0000313" key="5">
    <source>
        <dbReference type="EMBL" id="MBB2185126.1"/>
    </source>
</evidence>
<dbReference type="PROSITE" id="PS51635">
    <property type="entry name" value="PNPLA"/>
    <property type="match status" value="1"/>
</dbReference>
<gene>
    <name evidence="5" type="ORF">HLH32_01735</name>
</gene>
<dbReference type="GO" id="GO:0047372">
    <property type="term" value="F:monoacylglycerol lipase activity"/>
    <property type="evidence" value="ECO:0007669"/>
    <property type="project" value="TreeGrafter"/>
</dbReference>
<protein>
    <submittedName>
        <fullName evidence="5">Patatin-like phospholipase family protein</fullName>
    </submittedName>
</protein>
<accession>A0A7W4JI01</accession>
<evidence type="ECO:0000259" key="4">
    <source>
        <dbReference type="PROSITE" id="PS51635"/>
    </source>
</evidence>
<dbReference type="GO" id="GO:0004620">
    <property type="term" value="F:phospholipase activity"/>
    <property type="evidence" value="ECO:0007669"/>
    <property type="project" value="TreeGrafter"/>
</dbReference>
<dbReference type="Pfam" id="PF01734">
    <property type="entry name" value="Patatin"/>
    <property type="match status" value="1"/>
</dbReference>
<feature type="domain" description="PNPLA" evidence="4">
    <location>
        <begin position="90"/>
        <end position="311"/>
    </location>
</feature>
<dbReference type="PANTHER" id="PTHR32176">
    <property type="entry name" value="XYLOSE ISOMERASE"/>
    <property type="match status" value="1"/>
</dbReference>
<evidence type="ECO:0000256" key="3">
    <source>
        <dbReference type="PROSITE-ProRule" id="PRU01161"/>
    </source>
</evidence>
<evidence type="ECO:0000313" key="6">
    <source>
        <dbReference type="Proteomes" id="UP000562982"/>
    </source>
</evidence>
<keyword evidence="3" id="KW-0442">Lipid degradation</keyword>